<dbReference type="EC" id="2.7.1.71" evidence="3 11"/>
<evidence type="ECO:0000313" key="13">
    <source>
        <dbReference type="Proteomes" id="UP000198914"/>
    </source>
</evidence>
<comment type="similarity">
    <text evidence="2 11">Belongs to the shikimate kinase family.</text>
</comment>
<evidence type="ECO:0000256" key="11">
    <source>
        <dbReference type="HAMAP-Rule" id="MF_00109"/>
    </source>
</evidence>
<dbReference type="PANTHER" id="PTHR21087:SF16">
    <property type="entry name" value="SHIKIMATE KINASE 1, CHLOROPLASTIC"/>
    <property type="match status" value="1"/>
</dbReference>
<evidence type="ECO:0000256" key="7">
    <source>
        <dbReference type="ARBA" id="ARBA00022777"/>
    </source>
</evidence>
<keyword evidence="11" id="KW-0460">Magnesium</keyword>
<dbReference type="AlphaFoldDB" id="A0A1H3S3H7"/>
<comment type="catalytic activity">
    <reaction evidence="10 11">
        <text>shikimate + ATP = 3-phosphoshikimate + ADP + H(+)</text>
        <dbReference type="Rhea" id="RHEA:13121"/>
        <dbReference type="ChEBI" id="CHEBI:15378"/>
        <dbReference type="ChEBI" id="CHEBI:30616"/>
        <dbReference type="ChEBI" id="CHEBI:36208"/>
        <dbReference type="ChEBI" id="CHEBI:145989"/>
        <dbReference type="ChEBI" id="CHEBI:456216"/>
        <dbReference type="EC" id="2.7.1.71"/>
    </reaction>
</comment>
<dbReference type="InterPro" id="IPR000623">
    <property type="entry name" value="Shikimate_kinase/TSH1"/>
</dbReference>
<dbReference type="GO" id="GO:0000287">
    <property type="term" value="F:magnesium ion binding"/>
    <property type="evidence" value="ECO:0007669"/>
    <property type="project" value="UniProtKB-UniRule"/>
</dbReference>
<keyword evidence="8 11" id="KW-0067">ATP-binding</keyword>
<evidence type="ECO:0000256" key="9">
    <source>
        <dbReference type="ARBA" id="ARBA00023141"/>
    </source>
</evidence>
<comment type="subunit">
    <text evidence="11">Monomer.</text>
</comment>
<dbReference type="HAMAP" id="MF_00109">
    <property type="entry name" value="Shikimate_kinase"/>
    <property type="match status" value="1"/>
</dbReference>
<dbReference type="PRINTS" id="PR01100">
    <property type="entry name" value="SHIKIMTKNASE"/>
</dbReference>
<evidence type="ECO:0000256" key="8">
    <source>
        <dbReference type="ARBA" id="ARBA00022840"/>
    </source>
</evidence>
<dbReference type="GO" id="GO:0005829">
    <property type="term" value="C:cytosol"/>
    <property type="evidence" value="ECO:0007669"/>
    <property type="project" value="TreeGrafter"/>
</dbReference>
<comment type="caution">
    <text evidence="11">Lacks conserved residue(s) required for the propagation of feature annotation.</text>
</comment>
<comment type="subcellular location">
    <subcellularLocation>
        <location evidence="11">Cytoplasm</location>
    </subcellularLocation>
</comment>
<feature type="binding site" evidence="11">
    <location>
        <position position="56"/>
    </location>
    <ligand>
        <name>substrate</name>
    </ligand>
</feature>
<dbReference type="CDD" id="cd00464">
    <property type="entry name" value="SK"/>
    <property type="match status" value="1"/>
</dbReference>
<gene>
    <name evidence="11" type="primary">aroK</name>
    <name evidence="12" type="ORF">SAMN05444004_11098</name>
</gene>
<evidence type="ECO:0000256" key="5">
    <source>
        <dbReference type="ARBA" id="ARBA00022679"/>
    </source>
</evidence>
<evidence type="ECO:0000256" key="3">
    <source>
        <dbReference type="ARBA" id="ARBA00012154"/>
    </source>
</evidence>
<keyword evidence="7 11" id="KW-0418">Kinase</keyword>
<dbReference type="PANTHER" id="PTHR21087">
    <property type="entry name" value="SHIKIMATE KINASE"/>
    <property type="match status" value="1"/>
</dbReference>
<feature type="binding site" evidence="11">
    <location>
        <position position="102"/>
    </location>
    <ligand>
        <name>substrate</name>
    </ligand>
</feature>
<keyword evidence="11" id="KW-0963">Cytoplasm</keyword>
<feature type="binding site" evidence="11">
    <location>
        <position position="140"/>
    </location>
    <ligand>
        <name>ATP</name>
        <dbReference type="ChEBI" id="CHEBI:30616"/>
    </ligand>
</feature>
<accession>A0A1H3S3H7</accession>
<dbReference type="GO" id="GO:0008652">
    <property type="term" value="P:amino acid biosynthetic process"/>
    <property type="evidence" value="ECO:0007669"/>
    <property type="project" value="UniProtKB-KW"/>
</dbReference>
<feature type="binding site" evidence="11">
    <location>
        <position position="159"/>
    </location>
    <ligand>
        <name>substrate</name>
    </ligand>
</feature>
<dbReference type="GO" id="GO:0009073">
    <property type="term" value="P:aromatic amino acid family biosynthetic process"/>
    <property type="evidence" value="ECO:0007669"/>
    <property type="project" value="UniProtKB-KW"/>
</dbReference>
<dbReference type="EMBL" id="FNPX01000010">
    <property type="protein sequence ID" value="SDZ32317.1"/>
    <property type="molecule type" value="Genomic_DNA"/>
</dbReference>
<dbReference type="GO" id="GO:0009423">
    <property type="term" value="P:chorismate biosynthetic process"/>
    <property type="evidence" value="ECO:0007669"/>
    <property type="project" value="UniProtKB-UniRule"/>
</dbReference>
<feature type="binding site" evidence="11">
    <location>
        <position position="80"/>
    </location>
    <ligand>
        <name>substrate</name>
    </ligand>
</feature>
<comment type="cofactor">
    <cofactor evidence="11">
        <name>Mg(2+)</name>
        <dbReference type="ChEBI" id="CHEBI:18420"/>
    </cofactor>
    <text evidence="11">Binds 1 Mg(2+) ion per subunit.</text>
</comment>
<evidence type="ECO:0000256" key="4">
    <source>
        <dbReference type="ARBA" id="ARBA00022605"/>
    </source>
</evidence>
<keyword evidence="9 11" id="KW-0057">Aromatic amino acid biosynthesis</keyword>
<proteinExistence type="inferred from homology"/>
<evidence type="ECO:0000256" key="1">
    <source>
        <dbReference type="ARBA" id="ARBA00004842"/>
    </source>
</evidence>
<keyword evidence="6 11" id="KW-0547">Nucleotide-binding</keyword>
<dbReference type="Pfam" id="PF01202">
    <property type="entry name" value="SKI"/>
    <property type="match status" value="1"/>
</dbReference>
<feature type="binding site" evidence="11">
    <location>
        <position position="38"/>
    </location>
    <ligand>
        <name>Mg(2+)</name>
        <dbReference type="ChEBI" id="CHEBI:18420"/>
    </ligand>
</feature>
<dbReference type="PROSITE" id="PS01128">
    <property type="entry name" value="SHIKIMATE_KINASE"/>
    <property type="match status" value="1"/>
</dbReference>
<sequence length="196" mass="21031">MQAMGDKMLGKGLARGGARGLHLSRPVVLVGMMGCGKSAIGNALAARLGVPFRDTDEALTAAARMTIAEIFARDGEAFFRARESEVLARLLAEGPGVVSTGGGAFLRAENRALIAELGVSVWLKADAELLWSRVKQRTTRPLLMTDDPKATLMELLEARTPSYREADLVAEASPDLPIPQMVDRVITALRDADFVK</sequence>
<keyword evidence="11" id="KW-0479">Metal-binding</keyword>
<comment type="pathway">
    <text evidence="1 11">Metabolic intermediate biosynthesis; chorismate biosynthesis; chorismate from D-erythrose 4-phosphate and phosphoenolpyruvate: step 5/7.</text>
</comment>
<dbReference type="SUPFAM" id="SSF52540">
    <property type="entry name" value="P-loop containing nucleoside triphosphate hydrolases"/>
    <property type="match status" value="1"/>
</dbReference>
<dbReference type="GO" id="GO:0004765">
    <property type="term" value="F:shikimate kinase activity"/>
    <property type="evidence" value="ECO:0007669"/>
    <property type="project" value="UniProtKB-UniRule"/>
</dbReference>
<dbReference type="UniPathway" id="UPA00053">
    <property type="reaction ID" value="UER00088"/>
</dbReference>
<keyword evidence="4 11" id="KW-0028">Amino-acid biosynthesis</keyword>
<name>A0A1H3S3H7_9RHOB</name>
<evidence type="ECO:0000256" key="6">
    <source>
        <dbReference type="ARBA" id="ARBA00022741"/>
    </source>
</evidence>
<dbReference type="NCBIfam" id="NF010552">
    <property type="entry name" value="PRK13946.1"/>
    <property type="match status" value="1"/>
</dbReference>
<dbReference type="Proteomes" id="UP000198914">
    <property type="component" value="Unassembled WGS sequence"/>
</dbReference>
<dbReference type="InterPro" id="IPR031322">
    <property type="entry name" value="Shikimate/glucono_kinase"/>
</dbReference>
<evidence type="ECO:0000313" key="12">
    <source>
        <dbReference type="EMBL" id="SDZ32317.1"/>
    </source>
</evidence>
<comment type="function">
    <text evidence="11">Catalyzes the specific phosphorylation of the 3-hydroxyl group of shikimic acid using ATP as a cosubstrate.</text>
</comment>
<dbReference type="Gene3D" id="3.40.50.300">
    <property type="entry name" value="P-loop containing nucleotide triphosphate hydrolases"/>
    <property type="match status" value="1"/>
</dbReference>
<keyword evidence="13" id="KW-1185">Reference proteome</keyword>
<dbReference type="InterPro" id="IPR023000">
    <property type="entry name" value="Shikimate_kinase_CS"/>
</dbReference>
<dbReference type="STRING" id="1244108.SAMN05444004_11098"/>
<dbReference type="GO" id="GO:0005524">
    <property type="term" value="F:ATP binding"/>
    <property type="evidence" value="ECO:0007669"/>
    <property type="project" value="UniProtKB-UniRule"/>
</dbReference>
<organism evidence="12 13">
    <name type="scientific">Jannaschia faecimaris</name>
    <dbReference type="NCBI Taxonomy" id="1244108"/>
    <lineage>
        <taxon>Bacteria</taxon>
        <taxon>Pseudomonadati</taxon>
        <taxon>Pseudomonadota</taxon>
        <taxon>Alphaproteobacteria</taxon>
        <taxon>Rhodobacterales</taxon>
        <taxon>Roseobacteraceae</taxon>
        <taxon>Jannaschia</taxon>
    </lineage>
</organism>
<protein>
    <recommendedName>
        <fullName evidence="3 11">Shikimate kinase</fullName>
        <shortName evidence="11">SK</shortName>
        <ecNumber evidence="3 11">2.7.1.71</ecNumber>
    </recommendedName>
</protein>
<feature type="binding site" evidence="11">
    <location>
        <begin position="34"/>
        <end position="39"/>
    </location>
    <ligand>
        <name>ATP</name>
        <dbReference type="ChEBI" id="CHEBI:30616"/>
    </ligand>
</feature>
<evidence type="ECO:0000256" key="10">
    <source>
        <dbReference type="ARBA" id="ARBA00048567"/>
    </source>
</evidence>
<reference evidence="13" key="1">
    <citation type="submission" date="2016-10" db="EMBL/GenBank/DDBJ databases">
        <authorList>
            <person name="Varghese N."/>
            <person name="Submissions S."/>
        </authorList>
    </citation>
    <scope>NUCLEOTIDE SEQUENCE [LARGE SCALE GENOMIC DNA]</scope>
    <source>
        <strain evidence="13">DSM 100420</strain>
    </source>
</reference>
<dbReference type="InterPro" id="IPR027417">
    <property type="entry name" value="P-loop_NTPase"/>
</dbReference>
<keyword evidence="5 11" id="KW-0808">Transferase</keyword>
<evidence type="ECO:0000256" key="2">
    <source>
        <dbReference type="ARBA" id="ARBA00006997"/>
    </source>
</evidence>